<organism evidence="2 3">
    <name type="scientific">Hansschlegelia beijingensis</name>
    <dbReference type="NCBI Taxonomy" id="1133344"/>
    <lineage>
        <taxon>Bacteria</taxon>
        <taxon>Pseudomonadati</taxon>
        <taxon>Pseudomonadota</taxon>
        <taxon>Alphaproteobacteria</taxon>
        <taxon>Hyphomicrobiales</taxon>
        <taxon>Methylopilaceae</taxon>
        <taxon>Hansschlegelia</taxon>
    </lineage>
</organism>
<keyword evidence="1" id="KW-0472">Membrane</keyword>
<proteinExistence type="predicted"/>
<name>A0A7W6GGI9_9HYPH</name>
<protein>
    <submittedName>
        <fullName evidence="2">Uncharacterized protein</fullName>
    </submittedName>
</protein>
<dbReference type="RefSeq" id="WP_246398153.1">
    <property type="nucleotide sequence ID" value="NZ_JACIDR010000002.1"/>
</dbReference>
<evidence type="ECO:0000256" key="1">
    <source>
        <dbReference type="SAM" id="Phobius"/>
    </source>
</evidence>
<accession>A0A7W6GGI9</accession>
<feature type="transmembrane region" description="Helical" evidence="1">
    <location>
        <begin position="85"/>
        <end position="103"/>
    </location>
</feature>
<feature type="transmembrane region" description="Helical" evidence="1">
    <location>
        <begin position="56"/>
        <end position="73"/>
    </location>
</feature>
<dbReference type="AlphaFoldDB" id="A0A7W6GGI9"/>
<evidence type="ECO:0000313" key="3">
    <source>
        <dbReference type="Proteomes" id="UP000528964"/>
    </source>
</evidence>
<comment type="caution">
    <text evidence="2">The sequence shown here is derived from an EMBL/GenBank/DDBJ whole genome shotgun (WGS) entry which is preliminary data.</text>
</comment>
<keyword evidence="1" id="KW-0812">Transmembrane</keyword>
<sequence length="113" mass="11620">MNMANPITKELVVTVVQAAVAALPDGARPEDVAKRVVTDPAIAPTLEPISRMKSETLQGIVVAAAAPLVVAGLKAAGVEIADSDAANIIATLITLAGAVWAWYGRETATRQFG</sequence>
<dbReference type="Proteomes" id="UP000528964">
    <property type="component" value="Unassembled WGS sequence"/>
</dbReference>
<keyword evidence="3" id="KW-1185">Reference proteome</keyword>
<gene>
    <name evidence="2" type="ORF">GGR24_001456</name>
</gene>
<reference evidence="2 3" key="1">
    <citation type="submission" date="2020-08" db="EMBL/GenBank/DDBJ databases">
        <title>Genomic Encyclopedia of Type Strains, Phase IV (KMG-IV): sequencing the most valuable type-strain genomes for metagenomic binning, comparative biology and taxonomic classification.</title>
        <authorList>
            <person name="Goeker M."/>
        </authorList>
    </citation>
    <scope>NUCLEOTIDE SEQUENCE [LARGE SCALE GENOMIC DNA]</scope>
    <source>
        <strain evidence="2 3">DSM 25481</strain>
    </source>
</reference>
<dbReference type="EMBL" id="JACIDR010000002">
    <property type="protein sequence ID" value="MBB3972799.1"/>
    <property type="molecule type" value="Genomic_DNA"/>
</dbReference>
<keyword evidence="1" id="KW-1133">Transmembrane helix</keyword>
<evidence type="ECO:0000313" key="2">
    <source>
        <dbReference type="EMBL" id="MBB3972799.1"/>
    </source>
</evidence>